<evidence type="ECO:0000259" key="1">
    <source>
        <dbReference type="PROSITE" id="PS51918"/>
    </source>
</evidence>
<gene>
    <name evidence="2" type="ORF">JOC73_000407</name>
</gene>
<dbReference type="InterPro" id="IPR058240">
    <property type="entry name" value="rSAM_sf"/>
</dbReference>
<dbReference type="SUPFAM" id="SSF102114">
    <property type="entry name" value="Radical SAM enzymes"/>
    <property type="match status" value="1"/>
</dbReference>
<dbReference type="InterPro" id="IPR023404">
    <property type="entry name" value="rSAM_horseshoe"/>
</dbReference>
<dbReference type="InterPro" id="IPR034505">
    <property type="entry name" value="Coproporphyrinogen-III_oxidase"/>
</dbReference>
<dbReference type="SFLD" id="SFLDG01082">
    <property type="entry name" value="B12-binding_domain_containing"/>
    <property type="match status" value="1"/>
</dbReference>
<dbReference type="SMART" id="SM00729">
    <property type="entry name" value="Elp3"/>
    <property type="match status" value="1"/>
</dbReference>
<name>A0ABS2NLS3_9FIRM</name>
<dbReference type="InterPro" id="IPR007197">
    <property type="entry name" value="rSAM"/>
</dbReference>
<dbReference type="EMBL" id="JAFBEE010000002">
    <property type="protein sequence ID" value="MBM7613898.1"/>
    <property type="molecule type" value="Genomic_DNA"/>
</dbReference>
<dbReference type="InterPro" id="IPR023995">
    <property type="entry name" value="HemZ"/>
</dbReference>
<dbReference type="PANTHER" id="PTHR13932:SF1">
    <property type="entry name" value="OXYGEN-INDEPENDENT COPROPORPHYRINOGEN-III OXIDASE-LIKE PROTEIN HEMZ"/>
    <property type="match status" value="1"/>
</dbReference>
<dbReference type="PANTHER" id="PTHR13932">
    <property type="entry name" value="COPROPORPHYRINIGEN III OXIDASE"/>
    <property type="match status" value="1"/>
</dbReference>
<dbReference type="Pfam" id="PF04055">
    <property type="entry name" value="Radical_SAM"/>
    <property type="match status" value="1"/>
</dbReference>
<comment type="caution">
    <text evidence="2">The sequence shown here is derived from an EMBL/GenBank/DDBJ whole genome shotgun (WGS) entry which is preliminary data.</text>
</comment>
<dbReference type="PROSITE" id="PS51918">
    <property type="entry name" value="RADICAL_SAM"/>
    <property type="match status" value="1"/>
</dbReference>
<reference evidence="2 3" key="1">
    <citation type="submission" date="2021-01" db="EMBL/GenBank/DDBJ databases">
        <title>Genomic Encyclopedia of Type Strains, Phase IV (KMG-IV): sequencing the most valuable type-strain genomes for metagenomic binning, comparative biology and taxonomic classification.</title>
        <authorList>
            <person name="Goeker M."/>
        </authorList>
    </citation>
    <scope>NUCLEOTIDE SEQUENCE [LARGE SCALE GENOMIC DNA]</scope>
    <source>
        <strain evidence="2 3">DSM 25890</strain>
    </source>
</reference>
<dbReference type="InterPro" id="IPR006638">
    <property type="entry name" value="Elp3/MiaA/NifB-like_rSAM"/>
</dbReference>
<keyword evidence="3" id="KW-1185">Reference proteome</keyword>
<proteinExistence type="predicted"/>
<evidence type="ECO:0000313" key="2">
    <source>
        <dbReference type="EMBL" id="MBM7613898.1"/>
    </source>
</evidence>
<keyword evidence="2" id="KW-0560">Oxidoreductase</keyword>
<protein>
    <submittedName>
        <fullName evidence="2">Oxygen-independent coproporphyrinogen-3 oxidase</fullName>
        <ecNumber evidence="2">1.3.98.3</ecNumber>
    </submittedName>
</protein>
<dbReference type="RefSeq" id="WP_204400185.1">
    <property type="nucleotide sequence ID" value="NZ_JAFBEE010000002.1"/>
</dbReference>
<dbReference type="EC" id="1.3.98.3" evidence="2"/>
<dbReference type="SFLD" id="SFLDS00029">
    <property type="entry name" value="Radical_SAM"/>
    <property type="match status" value="1"/>
</dbReference>
<dbReference type="SFLD" id="SFLDF00310">
    <property type="entry name" value="oxygen-independent_coproporphy"/>
    <property type="match status" value="1"/>
</dbReference>
<dbReference type="SFLD" id="SFLDG01065">
    <property type="entry name" value="anaerobic_coproporphyrinogen-I"/>
    <property type="match status" value="1"/>
</dbReference>
<organism evidence="2 3">
    <name type="scientific">Alkaliphilus hydrothermalis</name>
    <dbReference type="NCBI Taxonomy" id="1482730"/>
    <lineage>
        <taxon>Bacteria</taxon>
        <taxon>Bacillati</taxon>
        <taxon>Bacillota</taxon>
        <taxon>Clostridia</taxon>
        <taxon>Peptostreptococcales</taxon>
        <taxon>Natronincolaceae</taxon>
        <taxon>Alkaliphilus</taxon>
    </lineage>
</organism>
<dbReference type="NCBIfam" id="TIGR03994">
    <property type="entry name" value="rSAM_HemZ"/>
    <property type="match status" value="1"/>
</dbReference>
<sequence>MIKVVCIGHDYAYEVKELLKLFYPTEEMSISTNKDDLSNPIPSSMVDEGIISRIDILENQVKVTTEVYYDGKSENVVEVKALNELHEKDPQVIRKISKTLIKRGIFQLLKQIKKTYLPWGILVGIRPTKIVHELMEEGKTSVEILQILQEEYYIQEDKGQLLLSVAEREHPYIYPIDESKVSIYISIPFCPTRCVYCSFPSNPMKQWGYLQDAYVEALCKEIIETSKLIREKGKDIENIYIGGGTPSTLNIQQLEKLFNCLEVSFDIKDLKEFTFEAGRPDTIDEEKLTFLKNKGVGRLSINPQTMNDCTLESIGRDHSAEDLKESFRLAQKVGFENINMDLIIGLPGETSEMVEHTMKEIQLLQPTNLTVHTLAVKRASKLKDEKDSYDLQEEEEEIIKMLGITQAYADKMELKPYYMYRQKHMLGHLENIGYCRPGYEGIYNIQIMEEKQTIIAFGAGAVSKFVYPKENRLERVPNIKNLEQYLVRVEEMVERKKIYI</sequence>
<dbReference type="Gene3D" id="3.80.30.20">
    <property type="entry name" value="tm_1862 like domain"/>
    <property type="match status" value="1"/>
</dbReference>
<feature type="domain" description="Radical SAM core" evidence="1">
    <location>
        <begin position="175"/>
        <end position="415"/>
    </location>
</feature>
<dbReference type="GO" id="GO:0051989">
    <property type="term" value="F:coproporphyrinogen dehydrogenase activity"/>
    <property type="evidence" value="ECO:0007669"/>
    <property type="project" value="UniProtKB-EC"/>
</dbReference>
<accession>A0ABS2NLS3</accession>
<evidence type="ECO:0000313" key="3">
    <source>
        <dbReference type="Proteomes" id="UP001314796"/>
    </source>
</evidence>
<dbReference type="Proteomes" id="UP001314796">
    <property type="component" value="Unassembled WGS sequence"/>
</dbReference>